<reference evidence="11 12" key="1">
    <citation type="journal article" date="2018" name="Mol. Plant">
        <title>The genome of Artemisia annua provides insight into the evolution of Asteraceae family and artemisinin biosynthesis.</title>
        <authorList>
            <person name="Shen Q."/>
            <person name="Zhang L."/>
            <person name="Liao Z."/>
            <person name="Wang S."/>
            <person name="Yan T."/>
            <person name="Shi P."/>
            <person name="Liu M."/>
            <person name="Fu X."/>
            <person name="Pan Q."/>
            <person name="Wang Y."/>
            <person name="Lv Z."/>
            <person name="Lu X."/>
            <person name="Zhang F."/>
            <person name="Jiang W."/>
            <person name="Ma Y."/>
            <person name="Chen M."/>
            <person name="Hao X."/>
            <person name="Li L."/>
            <person name="Tang Y."/>
            <person name="Lv G."/>
            <person name="Zhou Y."/>
            <person name="Sun X."/>
            <person name="Brodelius P.E."/>
            <person name="Rose J.K.C."/>
            <person name="Tang K."/>
        </authorList>
    </citation>
    <scope>NUCLEOTIDE SEQUENCE [LARGE SCALE GENOMIC DNA]</scope>
    <source>
        <strain evidence="12">cv. Huhao1</strain>
        <tissue evidence="11">Leaf</tissue>
    </source>
</reference>
<dbReference type="InterPro" id="IPR003871">
    <property type="entry name" value="RFA1B/D_OB_1st"/>
</dbReference>
<keyword evidence="4" id="KW-0863">Zinc-finger</keyword>
<organism evidence="11 12">
    <name type="scientific">Artemisia annua</name>
    <name type="common">Sweet wormwood</name>
    <dbReference type="NCBI Taxonomy" id="35608"/>
    <lineage>
        <taxon>Eukaryota</taxon>
        <taxon>Viridiplantae</taxon>
        <taxon>Streptophyta</taxon>
        <taxon>Embryophyta</taxon>
        <taxon>Tracheophyta</taxon>
        <taxon>Spermatophyta</taxon>
        <taxon>Magnoliopsida</taxon>
        <taxon>eudicotyledons</taxon>
        <taxon>Gunneridae</taxon>
        <taxon>Pentapetalae</taxon>
        <taxon>asterids</taxon>
        <taxon>campanulids</taxon>
        <taxon>Asterales</taxon>
        <taxon>Asteraceae</taxon>
        <taxon>Asteroideae</taxon>
        <taxon>Anthemideae</taxon>
        <taxon>Artemisiinae</taxon>
        <taxon>Artemisia</taxon>
    </lineage>
</organism>
<dbReference type="CDD" id="cd04476">
    <property type="entry name" value="RPA1_DBD_C"/>
    <property type="match status" value="1"/>
</dbReference>
<dbReference type="GO" id="GO:0008270">
    <property type="term" value="F:zinc ion binding"/>
    <property type="evidence" value="ECO:0007669"/>
    <property type="project" value="UniProtKB-KW"/>
</dbReference>
<dbReference type="Pfam" id="PF02721">
    <property type="entry name" value="DUF223"/>
    <property type="match status" value="1"/>
</dbReference>
<evidence type="ECO:0000259" key="9">
    <source>
        <dbReference type="Pfam" id="PF08646"/>
    </source>
</evidence>
<protein>
    <submittedName>
        <fullName evidence="11">Replication protein A 70 kDa DNA-binding subunit B</fullName>
    </submittedName>
</protein>
<evidence type="ECO:0000313" key="12">
    <source>
        <dbReference type="Proteomes" id="UP000245207"/>
    </source>
</evidence>
<feature type="compositionally biased region" description="Polar residues" evidence="7">
    <location>
        <begin position="654"/>
        <end position="669"/>
    </location>
</feature>
<keyword evidence="6 11" id="KW-0238">DNA-binding</keyword>
<dbReference type="Gene3D" id="3.40.50.2000">
    <property type="entry name" value="Glycogen Phosphorylase B"/>
    <property type="match status" value="1"/>
</dbReference>
<evidence type="ECO:0000256" key="5">
    <source>
        <dbReference type="ARBA" id="ARBA00022833"/>
    </source>
</evidence>
<dbReference type="InterPro" id="IPR058980">
    <property type="entry name" value="Glyco_transf_N"/>
</dbReference>
<dbReference type="InterPro" id="IPR012340">
    <property type="entry name" value="NA-bd_OB-fold"/>
</dbReference>
<accession>A0A2U1PHX0</accession>
<dbReference type="CDD" id="cd04481">
    <property type="entry name" value="RPA1_DBD_B_like"/>
    <property type="match status" value="1"/>
</dbReference>
<evidence type="ECO:0000256" key="7">
    <source>
        <dbReference type="SAM" id="MobiDB-lite"/>
    </source>
</evidence>
<dbReference type="AlphaFoldDB" id="A0A2U1PHX0"/>
<dbReference type="PANTHER" id="PTHR47165:SF4">
    <property type="entry name" value="OS03G0429900 PROTEIN"/>
    <property type="match status" value="1"/>
</dbReference>
<gene>
    <name evidence="11" type="ORF">CTI12_AA151710</name>
</gene>
<proteinExistence type="inferred from homology"/>
<feature type="region of interest" description="Disordered" evidence="7">
    <location>
        <begin position="654"/>
        <end position="691"/>
    </location>
</feature>
<evidence type="ECO:0000256" key="3">
    <source>
        <dbReference type="ARBA" id="ARBA00022723"/>
    </source>
</evidence>
<evidence type="ECO:0000256" key="2">
    <source>
        <dbReference type="ARBA" id="ARBA00009995"/>
    </source>
</evidence>
<dbReference type="Proteomes" id="UP000245207">
    <property type="component" value="Unassembled WGS sequence"/>
</dbReference>
<evidence type="ECO:0000259" key="8">
    <source>
        <dbReference type="Pfam" id="PF02721"/>
    </source>
</evidence>
<dbReference type="SUPFAM" id="SSF53756">
    <property type="entry name" value="UDP-Glycosyltransferase/glycogen phosphorylase"/>
    <property type="match status" value="1"/>
</dbReference>
<evidence type="ECO:0000259" key="10">
    <source>
        <dbReference type="Pfam" id="PF26168"/>
    </source>
</evidence>
<name>A0A2U1PHX0_ARTAN</name>
<dbReference type="InterPro" id="IPR013955">
    <property type="entry name" value="Rep_factor-A_C"/>
</dbReference>
<evidence type="ECO:0000256" key="4">
    <source>
        <dbReference type="ARBA" id="ARBA00022771"/>
    </source>
</evidence>
<dbReference type="Gene3D" id="2.40.50.140">
    <property type="entry name" value="Nucleic acid-binding proteins"/>
    <property type="match status" value="3"/>
</dbReference>
<evidence type="ECO:0000313" key="11">
    <source>
        <dbReference type="EMBL" id="PWA85267.1"/>
    </source>
</evidence>
<evidence type="ECO:0000256" key="6">
    <source>
        <dbReference type="ARBA" id="ARBA00023125"/>
    </source>
</evidence>
<comment type="similarity">
    <text evidence="1">Belongs to the replication factor A protein 1 family.</text>
</comment>
<feature type="domain" description="Replication protein A 70 kDa DNA-binding subunit B/D first OB fold" evidence="8">
    <location>
        <begin position="170"/>
        <end position="274"/>
    </location>
</feature>
<feature type="domain" description="Glycosyltransferase N-terminal" evidence="10">
    <location>
        <begin position="16"/>
        <end position="141"/>
    </location>
</feature>
<dbReference type="GO" id="GO:0003677">
    <property type="term" value="F:DNA binding"/>
    <property type="evidence" value="ECO:0007669"/>
    <property type="project" value="UniProtKB-KW"/>
</dbReference>
<dbReference type="InterPro" id="IPR047192">
    <property type="entry name" value="Euk_RPA1_DBD_C"/>
</dbReference>
<keyword evidence="3" id="KW-0479">Metal-binding</keyword>
<comment type="similarity">
    <text evidence="2">Belongs to the UDP-glycosyltransferase family.</text>
</comment>
<dbReference type="OrthoDB" id="1750540at2759"/>
<dbReference type="CDD" id="cd04480">
    <property type="entry name" value="RPA1_DBD_A_like"/>
    <property type="match status" value="1"/>
</dbReference>
<keyword evidence="5" id="KW-0862">Zinc</keyword>
<dbReference type="Pfam" id="PF08646">
    <property type="entry name" value="Rep_fac-A_C"/>
    <property type="match status" value="1"/>
</dbReference>
<dbReference type="Pfam" id="PF26168">
    <property type="entry name" value="Glyco_transf_N"/>
    <property type="match status" value="1"/>
</dbReference>
<feature type="domain" description="Replication factor A C-terminal" evidence="9">
    <location>
        <begin position="457"/>
        <end position="584"/>
    </location>
</feature>
<evidence type="ECO:0000256" key="1">
    <source>
        <dbReference type="ARBA" id="ARBA00005690"/>
    </source>
</evidence>
<keyword evidence="12" id="KW-1185">Reference proteome</keyword>
<sequence>MGTCGASATNHLPAADVVVVVVPFVAQGHLNQLLHLARLISTYNIPVHFVNTTTHSRQLHSRNRDSCPPSNASNPIIFHEFDIPPFASPSPNHANRFPCHLQPSFESTIHLRGSVSGLISTFSSAARRVAVVHDFLMAFLNMYKHSSSFGPNHFCMLFLCEANTMEQNITALCDIDPMLDDIKILARCISIWKSHPKGKPNEVWSLDMILQDPQGNRVQATVRTKEHINKFGMLMDEGSCYRIANFGVGENGGKFPFLTHRYKIAFFKNTSVTRVVSFDKNIKGFKFEPFTNFSAIHYKPTDVVDVIGTIVSITDPVPFNNYGTDQVRRNVVLENVDGVQLQCCFFDAWADKFTKYADNRDTLGHVVMILQLAKVNYFNGQLSIRPALFSTKIYINDKLPEIEAFRERYQQIPGYDPKKHMINIFSPAKKIIGKDEFLEGAVKKMVGNIRDSDRACYAIVYAKVHKIHRENGWAYLACKRCGSSAKEIQVTKPSSSGSKYKKPQTWKCNKHDEITAVGMRFKVIVRVIDDTGSASLLLFDDFVHKLCGVTCQELINQYGEAHEDYFPAELNVMVGKKLLFRFHYSDWNITNNDHIYQVKMMSDEDIIINAFKADFIIEEPVTAEKLNEEEQLQNSEMETPVLAVSKTSKFSSGDTIPFNIESTPPSGSGNKDAGLDTRSSGSGKHDIIDLDQYDDSAQEAKRQKMLEDGILAEVKIEKED</sequence>
<comment type="caution">
    <text evidence="11">The sequence shown here is derived from an EMBL/GenBank/DDBJ whole genome shotgun (WGS) entry which is preliminary data.</text>
</comment>
<dbReference type="EMBL" id="PKPP01001140">
    <property type="protein sequence ID" value="PWA85267.1"/>
    <property type="molecule type" value="Genomic_DNA"/>
</dbReference>
<dbReference type="SUPFAM" id="SSF50249">
    <property type="entry name" value="Nucleic acid-binding proteins"/>
    <property type="match status" value="3"/>
</dbReference>
<dbReference type="PANTHER" id="PTHR47165">
    <property type="entry name" value="OS03G0429900 PROTEIN"/>
    <property type="match status" value="1"/>
</dbReference>